<evidence type="ECO:0000259" key="1">
    <source>
        <dbReference type="Pfam" id="PF06985"/>
    </source>
</evidence>
<keyword evidence="3" id="KW-1185">Reference proteome</keyword>
<evidence type="ECO:0000313" key="3">
    <source>
        <dbReference type="Proteomes" id="UP001498476"/>
    </source>
</evidence>
<accession>A0ABR1GXR8</accession>
<name>A0ABR1GXR8_9HYPO</name>
<organism evidence="2 3">
    <name type="scientific">Neonectria punicea</name>
    <dbReference type="NCBI Taxonomy" id="979145"/>
    <lineage>
        <taxon>Eukaryota</taxon>
        <taxon>Fungi</taxon>
        <taxon>Dikarya</taxon>
        <taxon>Ascomycota</taxon>
        <taxon>Pezizomycotina</taxon>
        <taxon>Sordariomycetes</taxon>
        <taxon>Hypocreomycetidae</taxon>
        <taxon>Hypocreales</taxon>
        <taxon>Nectriaceae</taxon>
        <taxon>Neonectria</taxon>
    </lineage>
</organism>
<feature type="domain" description="Heterokaryon incompatibility" evidence="1">
    <location>
        <begin position="198"/>
        <end position="355"/>
    </location>
</feature>
<reference evidence="2 3" key="1">
    <citation type="journal article" date="2025" name="Microbiol. Resour. Announc.">
        <title>Draft genome sequences for Neonectria magnoliae and Neonectria punicea, canker pathogens of Liriodendron tulipifera and Acer saccharum in West Virginia.</title>
        <authorList>
            <person name="Petronek H.M."/>
            <person name="Kasson M.T."/>
            <person name="Metheny A.M."/>
            <person name="Stauder C.M."/>
            <person name="Lovett B."/>
            <person name="Lynch S.C."/>
            <person name="Garnas J.R."/>
            <person name="Kasson L.R."/>
            <person name="Stajich J.E."/>
        </authorList>
    </citation>
    <scope>NUCLEOTIDE SEQUENCE [LARGE SCALE GENOMIC DNA]</scope>
    <source>
        <strain evidence="2 3">NRRL 64653</strain>
    </source>
</reference>
<dbReference type="EMBL" id="JAZAVJ010000124">
    <property type="protein sequence ID" value="KAK7413623.1"/>
    <property type="molecule type" value="Genomic_DNA"/>
</dbReference>
<gene>
    <name evidence="2" type="ORF">QQX98_007486</name>
</gene>
<sequence length="835" mass="93721">MDLAEGKLCDTCTATLNGENKINERKDYFGELGKFPFDNYHHQKYSGFVASKEGDCFICAWMWTKLPPLPEIAASSTLDEFRIYCQKYGESIRFHVVCPWAADFGLKGSPPPPPWTELDARPWSVLDSKIGSGQSLQKIQDWVLSCDKNHEHCRPPSSEAGAYFPTRVLDVDKAELGVVHLRNRNEIEAENGGTYPAYWTLSHRWGDPDLIPRLLLTTERRFRDGISLDDLSPTFRDAALLVRRLGQRYLWIDSLCIFQDSLSEWQQEAKVMVDVYRHSLCNISAIAASSDPASSGLFRSRKLDTRLLFPFKTDGKLLERSGNVADGPWIFWNDSVWADEVESAPLSTRGWGVQERFLAPRVVHFTENQVYWECLESMWCEADPTGELLILADEPGAQRTMTKTVYKKARLELARKKATLAASGAQHYDPRDRGQESSGYWYHAQWGSVVSIYTNCALTKESDRLIAMAGIAKTFREVNGDIYLAGLWKRMIYTDLAWIANASDGAQVRRSESYAPTWSWASVAGGHTTLSILRGKYGNLPIPLIELLEARIVTEPPGEDTTGPLRSAELDIECMLYHYQWFREPSKLAVYSDEARTQCVFEDKTNKEPLHLDTADLVRKFTETEEMVGLCMPICGSYGGYGGGSNVYIMLERLSDSLFNRIGLFQGGGIGTWIDGWSGQGTRITLVLKSQDSFSPSIAALTDHLPSFIETKQAGLVPKTSGAVNRLAWTLKGSPETSIFVLEDAANPKGLREAYFDQASGGWHPIPQEALTRPQASSVSVLASPLDTWEETGMASEDFHHEGKYEFLVKNLRSPTEFVISLKVFHGCEWISDMD</sequence>
<comment type="caution">
    <text evidence="2">The sequence shown here is derived from an EMBL/GenBank/DDBJ whole genome shotgun (WGS) entry which is preliminary data.</text>
</comment>
<dbReference type="PANTHER" id="PTHR33112:SF10">
    <property type="entry name" value="TOL"/>
    <property type="match status" value="1"/>
</dbReference>
<dbReference type="PANTHER" id="PTHR33112">
    <property type="entry name" value="DOMAIN PROTEIN, PUTATIVE-RELATED"/>
    <property type="match status" value="1"/>
</dbReference>
<protein>
    <recommendedName>
        <fullName evidence="1">Heterokaryon incompatibility domain-containing protein</fullName>
    </recommendedName>
</protein>
<dbReference type="Pfam" id="PF06985">
    <property type="entry name" value="HET"/>
    <property type="match status" value="1"/>
</dbReference>
<evidence type="ECO:0000313" key="2">
    <source>
        <dbReference type="EMBL" id="KAK7413623.1"/>
    </source>
</evidence>
<dbReference type="InterPro" id="IPR010730">
    <property type="entry name" value="HET"/>
</dbReference>
<proteinExistence type="predicted"/>
<dbReference type="Proteomes" id="UP001498476">
    <property type="component" value="Unassembled WGS sequence"/>
</dbReference>